<dbReference type="SUPFAM" id="SSF56349">
    <property type="entry name" value="DNA breaking-rejoining enzymes"/>
    <property type="match status" value="1"/>
</dbReference>
<accession>A0A1S1HK66</accession>
<dbReference type="Proteomes" id="UP000179588">
    <property type="component" value="Unassembled WGS sequence"/>
</dbReference>
<keyword evidence="2" id="KW-1185">Reference proteome</keyword>
<comment type="caution">
    <text evidence="1">The sequence shown here is derived from an EMBL/GenBank/DDBJ whole genome shotgun (WGS) entry which is preliminary data.</text>
</comment>
<proteinExistence type="predicted"/>
<reference evidence="1 2" key="1">
    <citation type="submission" date="2016-03" db="EMBL/GenBank/DDBJ databases">
        <title>Genome sequence of Providencia stuartii strain, isolated from the salivary glands of larval Lucilia sericata.</title>
        <authorList>
            <person name="Yuan Y."/>
            <person name="Zhang Y."/>
            <person name="Fu S."/>
            <person name="Crippen T.L."/>
            <person name="Visi D."/>
            <person name="Benbow M.E."/>
            <person name="Allen M."/>
            <person name="Tomberlin J.K."/>
            <person name="Sze S.-H."/>
            <person name="Tarone A.M."/>
        </authorList>
    </citation>
    <scope>NUCLEOTIDE SEQUENCE [LARGE SCALE GENOMIC DNA]</scope>
    <source>
        <strain evidence="1 2">Crippen</strain>
    </source>
</reference>
<evidence type="ECO:0000313" key="1">
    <source>
        <dbReference type="EMBL" id="OHT22729.1"/>
    </source>
</evidence>
<dbReference type="AlphaFoldDB" id="A0A1S1HK66"/>
<dbReference type="InterPro" id="IPR011010">
    <property type="entry name" value="DNA_brk_join_enz"/>
</dbReference>
<protein>
    <submittedName>
        <fullName evidence="1">Uncharacterized protein</fullName>
    </submittedName>
</protein>
<name>A0A1S1HK66_PROST</name>
<gene>
    <name evidence="1" type="ORF">A3Q29_09505</name>
</gene>
<dbReference type="EMBL" id="LVIE01000212">
    <property type="protein sequence ID" value="OHT22729.1"/>
    <property type="molecule type" value="Genomic_DNA"/>
</dbReference>
<sequence>MCAGLSNWKGLFTSGISDIAYNRTNESYLKSMRMNSDKYLFPSQVTKLPIQQKYLTECAWRLRKEGKMLDIPDWSPHDLRRTVRIGLAKLGCPNEVGEGYLGIHVVVSQEHMICTVMRVNARCGCRNGRVICGEYDI</sequence>
<organism evidence="1 2">
    <name type="scientific">Providencia stuartii</name>
    <dbReference type="NCBI Taxonomy" id="588"/>
    <lineage>
        <taxon>Bacteria</taxon>
        <taxon>Pseudomonadati</taxon>
        <taxon>Pseudomonadota</taxon>
        <taxon>Gammaproteobacteria</taxon>
        <taxon>Enterobacterales</taxon>
        <taxon>Morganellaceae</taxon>
        <taxon>Providencia</taxon>
    </lineage>
</organism>
<dbReference type="GO" id="GO:0003677">
    <property type="term" value="F:DNA binding"/>
    <property type="evidence" value="ECO:0007669"/>
    <property type="project" value="InterPro"/>
</dbReference>
<evidence type="ECO:0000313" key="2">
    <source>
        <dbReference type="Proteomes" id="UP000179588"/>
    </source>
</evidence>